<evidence type="ECO:0000313" key="2">
    <source>
        <dbReference type="EMBL" id="MDT0270254.1"/>
    </source>
</evidence>
<organism evidence="2 3">
    <name type="scientific">Streptomyces chisholmiae</name>
    <dbReference type="NCBI Taxonomy" id="3075540"/>
    <lineage>
        <taxon>Bacteria</taxon>
        <taxon>Bacillati</taxon>
        <taxon>Actinomycetota</taxon>
        <taxon>Actinomycetes</taxon>
        <taxon>Kitasatosporales</taxon>
        <taxon>Streptomycetaceae</taxon>
        <taxon>Streptomyces</taxon>
    </lineage>
</organism>
<gene>
    <name evidence="2" type="ORF">RM844_28685</name>
</gene>
<comment type="caution">
    <text evidence="2">The sequence shown here is derived from an EMBL/GenBank/DDBJ whole genome shotgun (WGS) entry which is preliminary data.</text>
</comment>
<dbReference type="InterPro" id="IPR032494">
    <property type="entry name" value="Phage_TTP_N"/>
</dbReference>
<dbReference type="Pfam" id="PF16461">
    <property type="entry name" value="Phage_TTP_12"/>
    <property type="match status" value="1"/>
</dbReference>
<reference evidence="3" key="1">
    <citation type="submission" date="2023-07" db="EMBL/GenBank/DDBJ databases">
        <title>30 novel species of actinomycetes from the DSMZ collection.</title>
        <authorList>
            <person name="Nouioui I."/>
        </authorList>
    </citation>
    <scope>NUCLEOTIDE SEQUENCE [LARGE SCALE GENOMIC DNA]</scope>
    <source>
        <strain evidence="3">DSM 44915</strain>
    </source>
</reference>
<sequence length="140" mass="15188">MAGINGFGTQFQHDVGGTFTTIAESTNISGPGLSREALDATTHQSPDMYMEFVGGLKDPGEVSVDVRYDPSLHDELIAHMDDNDPHTYRIVWPDTAQTTWTFPALMTGFEPEGPYDDLLAASLTFKVSGKPVLGTLPDEP</sequence>
<keyword evidence="3" id="KW-1185">Reference proteome</keyword>
<dbReference type="Gene3D" id="4.10.410.40">
    <property type="match status" value="1"/>
</dbReference>
<evidence type="ECO:0000259" key="1">
    <source>
        <dbReference type="Pfam" id="PF16461"/>
    </source>
</evidence>
<dbReference type="Proteomes" id="UP001183410">
    <property type="component" value="Unassembled WGS sequence"/>
</dbReference>
<accession>A0ABU2JZ60</accession>
<name>A0ABU2JZ60_9ACTN</name>
<dbReference type="RefSeq" id="WP_311670334.1">
    <property type="nucleotide sequence ID" value="NZ_JAVREO010000025.1"/>
</dbReference>
<proteinExistence type="predicted"/>
<evidence type="ECO:0000313" key="3">
    <source>
        <dbReference type="Proteomes" id="UP001183410"/>
    </source>
</evidence>
<protein>
    <submittedName>
        <fullName evidence="2">Phage tail tube protein</fullName>
    </submittedName>
</protein>
<feature type="domain" description="Lambda phage tail tube protein N-terminal" evidence="1">
    <location>
        <begin position="8"/>
        <end position="133"/>
    </location>
</feature>
<dbReference type="EMBL" id="JAVREO010000025">
    <property type="protein sequence ID" value="MDT0270254.1"/>
    <property type="molecule type" value="Genomic_DNA"/>
</dbReference>